<reference evidence="21 22" key="1">
    <citation type="submission" date="2024-05" db="EMBL/GenBank/DDBJ databases">
        <title>Genetic variation in Jamaican populations of the coffee berry borer (Hypothenemus hampei).</title>
        <authorList>
            <person name="Errbii M."/>
            <person name="Myrie A."/>
        </authorList>
    </citation>
    <scope>NUCLEOTIDE SEQUENCE [LARGE SCALE GENOMIC DNA]</scope>
    <source>
        <strain evidence="21">JA-Hopewell-2020-01-JO</strain>
        <tissue evidence="21">Whole body</tissue>
    </source>
</reference>
<evidence type="ECO:0000256" key="11">
    <source>
        <dbReference type="ARBA" id="ARBA00031499"/>
    </source>
</evidence>
<dbReference type="SUPFAM" id="SSF52374">
    <property type="entry name" value="Nucleotidylyl transferase"/>
    <property type="match status" value="1"/>
</dbReference>
<dbReference type="Gene3D" id="1.20.120.1910">
    <property type="entry name" value="Cysteine-tRNA ligase, C-terminal anti-codon recognition domain"/>
    <property type="match status" value="1"/>
</dbReference>
<dbReference type="InterPro" id="IPR009080">
    <property type="entry name" value="tRNAsynth_Ia_anticodon-bd"/>
</dbReference>
<dbReference type="GO" id="GO:0005737">
    <property type="term" value="C:cytoplasm"/>
    <property type="evidence" value="ECO:0007669"/>
    <property type="project" value="UniProtKB-ARBA"/>
</dbReference>
<evidence type="ECO:0000256" key="14">
    <source>
        <dbReference type="ARBA" id="ARBA00047499"/>
    </source>
</evidence>
<dbReference type="EC" id="6.1.1.16" evidence="3"/>
<evidence type="ECO:0000259" key="19">
    <source>
        <dbReference type="Pfam" id="PF01406"/>
    </source>
</evidence>
<dbReference type="GO" id="GO:0004817">
    <property type="term" value="F:cysteine-tRNA ligase activity"/>
    <property type="evidence" value="ECO:0007669"/>
    <property type="project" value="UniProtKB-EC"/>
</dbReference>
<gene>
    <name evidence="21" type="ORF">ABEB36_005577</name>
</gene>
<evidence type="ECO:0000256" key="5">
    <source>
        <dbReference type="ARBA" id="ARBA00022723"/>
    </source>
</evidence>
<dbReference type="FunFam" id="3.40.50.620:FF:000027">
    <property type="entry name" value="Cysteine--tRNA ligase, cytoplasmic"/>
    <property type="match status" value="1"/>
</dbReference>
<dbReference type="Proteomes" id="UP001566132">
    <property type="component" value="Unassembled WGS sequence"/>
</dbReference>
<evidence type="ECO:0000256" key="12">
    <source>
        <dbReference type="ARBA" id="ARBA00043868"/>
    </source>
</evidence>
<evidence type="ECO:0000256" key="2">
    <source>
        <dbReference type="ARBA" id="ARBA00005594"/>
    </source>
</evidence>
<evidence type="ECO:0000256" key="1">
    <source>
        <dbReference type="ARBA" id="ARBA00001947"/>
    </source>
</evidence>
<evidence type="ECO:0000256" key="10">
    <source>
        <dbReference type="ARBA" id="ARBA00023146"/>
    </source>
</evidence>
<dbReference type="InterPro" id="IPR015273">
    <property type="entry name" value="Cys-tRNA-synt_Ia_DALR"/>
</dbReference>
<evidence type="ECO:0000256" key="6">
    <source>
        <dbReference type="ARBA" id="ARBA00022741"/>
    </source>
</evidence>
<comment type="similarity">
    <text evidence="2">Belongs to the class-I aminoacyl-tRNA synthetase family.</text>
</comment>
<evidence type="ECO:0000259" key="20">
    <source>
        <dbReference type="Pfam" id="PF09190"/>
    </source>
</evidence>
<dbReference type="Pfam" id="PF09190">
    <property type="entry name" value="DALR_2"/>
    <property type="match status" value="1"/>
</dbReference>
<evidence type="ECO:0000313" key="21">
    <source>
        <dbReference type="EMBL" id="KAL1506165.1"/>
    </source>
</evidence>
<evidence type="ECO:0000256" key="15">
    <source>
        <dbReference type="ARBA" id="ARBA00047548"/>
    </source>
</evidence>
<dbReference type="InterPro" id="IPR032678">
    <property type="entry name" value="tRNA-synt_1_cat_dom"/>
</dbReference>
<evidence type="ECO:0000313" key="22">
    <source>
        <dbReference type="Proteomes" id="UP001566132"/>
    </source>
</evidence>
<feature type="domain" description="Cysteinyl-tRNA synthetase class Ia DALR" evidence="20">
    <location>
        <begin position="386"/>
        <end position="444"/>
    </location>
</feature>
<dbReference type="InterPro" id="IPR015803">
    <property type="entry name" value="Cys-tRNA-ligase"/>
</dbReference>
<dbReference type="AlphaFoldDB" id="A0ABD1F1D4"/>
<keyword evidence="9" id="KW-0648">Protein biosynthesis</keyword>
<comment type="catalytic activity">
    <reaction evidence="16">
        <text>S-sulfanyl-L-cysteine + L-cysteine = S-disulfanyl-L-cysteine + L-alanine</text>
        <dbReference type="Rhea" id="RHEA:78627"/>
        <dbReference type="ChEBI" id="CHEBI:35235"/>
        <dbReference type="ChEBI" id="CHEBI:57972"/>
        <dbReference type="ChEBI" id="CHEBI:58591"/>
        <dbReference type="ChEBI" id="CHEBI:229465"/>
    </reaction>
    <physiologicalReaction direction="left-to-right" evidence="16">
        <dbReference type="Rhea" id="RHEA:78628"/>
    </physiologicalReaction>
</comment>
<dbReference type="SUPFAM" id="SSF47323">
    <property type="entry name" value="Anticodon-binding domain of a subclass of class I aminoacyl-tRNA synthetases"/>
    <property type="match status" value="1"/>
</dbReference>
<dbReference type="GO" id="GO:0005524">
    <property type="term" value="F:ATP binding"/>
    <property type="evidence" value="ECO:0007669"/>
    <property type="project" value="UniProtKB-KW"/>
</dbReference>
<dbReference type="PRINTS" id="PR00983">
    <property type="entry name" value="TRNASYNTHCYS"/>
</dbReference>
<dbReference type="InterPro" id="IPR024909">
    <property type="entry name" value="Cys-tRNA/MSH_ligase"/>
</dbReference>
<comment type="function">
    <text evidence="12">Mitochondrial cysteine-specific aminoacyl-tRNA synthetase that catalyzes the ATP-dependent ligation of cysteine to tRNA(Cys).</text>
</comment>
<keyword evidence="5" id="KW-0479">Metal-binding</keyword>
<feature type="domain" description="tRNA synthetases class I catalytic" evidence="19">
    <location>
        <begin position="50"/>
        <end position="343"/>
    </location>
</feature>
<organism evidence="21 22">
    <name type="scientific">Hypothenemus hampei</name>
    <name type="common">Coffee berry borer</name>
    <dbReference type="NCBI Taxonomy" id="57062"/>
    <lineage>
        <taxon>Eukaryota</taxon>
        <taxon>Metazoa</taxon>
        <taxon>Ecdysozoa</taxon>
        <taxon>Arthropoda</taxon>
        <taxon>Hexapoda</taxon>
        <taxon>Insecta</taxon>
        <taxon>Pterygota</taxon>
        <taxon>Neoptera</taxon>
        <taxon>Endopterygota</taxon>
        <taxon>Coleoptera</taxon>
        <taxon>Polyphaga</taxon>
        <taxon>Cucujiformia</taxon>
        <taxon>Curculionidae</taxon>
        <taxon>Scolytinae</taxon>
        <taxon>Hypothenemus</taxon>
    </lineage>
</organism>
<dbReference type="NCBIfam" id="TIGR00435">
    <property type="entry name" value="cysS"/>
    <property type="match status" value="1"/>
</dbReference>
<proteinExistence type="inferred from homology"/>
<keyword evidence="6" id="KW-0547">Nucleotide-binding</keyword>
<evidence type="ECO:0000256" key="7">
    <source>
        <dbReference type="ARBA" id="ARBA00022833"/>
    </source>
</evidence>
<dbReference type="PANTHER" id="PTHR10890:SF27">
    <property type="entry name" value="CYSTEINE--TRNA LIGASE, MITOCHONDRIAL-RELATED"/>
    <property type="match status" value="1"/>
</dbReference>
<evidence type="ECO:0000256" key="16">
    <source>
        <dbReference type="ARBA" id="ARBA00047731"/>
    </source>
</evidence>
<keyword evidence="7" id="KW-0862">Zinc</keyword>
<keyword evidence="10" id="KW-0030">Aminoacyl-tRNA synthetase</keyword>
<comment type="catalytic activity">
    <reaction evidence="18">
        <text>tRNA(Cys) + L-cysteine + ATP = L-cysteinyl-tRNA(Cys) + AMP + diphosphate</text>
        <dbReference type="Rhea" id="RHEA:17773"/>
        <dbReference type="Rhea" id="RHEA-COMP:9661"/>
        <dbReference type="Rhea" id="RHEA-COMP:9679"/>
        <dbReference type="ChEBI" id="CHEBI:30616"/>
        <dbReference type="ChEBI" id="CHEBI:33019"/>
        <dbReference type="ChEBI" id="CHEBI:35235"/>
        <dbReference type="ChEBI" id="CHEBI:78442"/>
        <dbReference type="ChEBI" id="CHEBI:78517"/>
        <dbReference type="ChEBI" id="CHEBI:456215"/>
        <dbReference type="EC" id="6.1.1.16"/>
    </reaction>
    <physiologicalReaction direction="right-to-left" evidence="18">
        <dbReference type="Rhea" id="RHEA:17775"/>
    </physiologicalReaction>
</comment>
<name>A0ABD1F1D4_HYPHA</name>
<evidence type="ECO:0000256" key="9">
    <source>
        <dbReference type="ARBA" id="ARBA00022917"/>
    </source>
</evidence>
<comment type="catalytic activity">
    <reaction evidence="17">
        <text>S-sulfanyl-L-cysteine + tRNA(Cys) + ATP = (S)-sulfanyl-L-cysteinyl-tRNA(Cys) + AMP + diphosphate</text>
        <dbReference type="Rhea" id="RHEA:78647"/>
        <dbReference type="Rhea" id="RHEA-COMP:9661"/>
        <dbReference type="Rhea" id="RHEA-COMP:19119"/>
        <dbReference type="ChEBI" id="CHEBI:30616"/>
        <dbReference type="ChEBI" id="CHEBI:33019"/>
        <dbReference type="ChEBI" id="CHEBI:58591"/>
        <dbReference type="ChEBI" id="CHEBI:78442"/>
        <dbReference type="ChEBI" id="CHEBI:229520"/>
        <dbReference type="ChEBI" id="CHEBI:456215"/>
    </reaction>
    <physiologicalReaction direction="left-to-right" evidence="17">
        <dbReference type="Rhea" id="RHEA:78648"/>
    </physiologicalReaction>
</comment>
<comment type="caution">
    <text evidence="21">The sequence shown here is derived from an EMBL/GenBank/DDBJ whole genome shotgun (WGS) entry which is preliminary data.</text>
</comment>
<keyword evidence="8" id="KW-0067">ATP-binding</keyword>
<dbReference type="Pfam" id="PF01406">
    <property type="entry name" value="tRNA-synt_1e"/>
    <property type="match status" value="1"/>
</dbReference>
<evidence type="ECO:0000256" key="4">
    <source>
        <dbReference type="ARBA" id="ARBA00022598"/>
    </source>
</evidence>
<dbReference type="InterPro" id="IPR014729">
    <property type="entry name" value="Rossmann-like_a/b/a_fold"/>
</dbReference>
<comment type="catalytic activity">
    <reaction evidence="14">
        <text>S-disulfanyl-L-cysteine + tRNA(Cys) + ATP = (S)-disulfanyl-L-cysteinyl-tRNA(Cys) + AMP + diphosphate</text>
        <dbReference type="Rhea" id="RHEA:78651"/>
        <dbReference type="Rhea" id="RHEA-COMP:9661"/>
        <dbReference type="Rhea" id="RHEA-COMP:19120"/>
        <dbReference type="ChEBI" id="CHEBI:30616"/>
        <dbReference type="ChEBI" id="CHEBI:33019"/>
        <dbReference type="ChEBI" id="CHEBI:78442"/>
        <dbReference type="ChEBI" id="CHEBI:229465"/>
        <dbReference type="ChEBI" id="CHEBI:229521"/>
        <dbReference type="ChEBI" id="CHEBI:456215"/>
    </reaction>
    <physiologicalReaction direction="left-to-right" evidence="14">
        <dbReference type="Rhea" id="RHEA:78652"/>
    </physiologicalReaction>
</comment>
<dbReference type="GO" id="GO:0006412">
    <property type="term" value="P:translation"/>
    <property type="evidence" value="ECO:0007669"/>
    <property type="project" value="UniProtKB-KW"/>
</dbReference>
<comment type="catalytic activity">
    <reaction evidence="15">
        <text>2 L-cysteine = S-sulfanyl-L-cysteine + L-alanine</text>
        <dbReference type="Rhea" id="RHEA:78543"/>
        <dbReference type="ChEBI" id="CHEBI:35235"/>
        <dbReference type="ChEBI" id="CHEBI:57972"/>
        <dbReference type="ChEBI" id="CHEBI:58591"/>
    </reaction>
    <physiologicalReaction direction="left-to-right" evidence="15">
        <dbReference type="Rhea" id="RHEA:78544"/>
    </physiologicalReaction>
</comment>
<evidence type="ECO:0000256" key="18">
    <source>
        <dbReference type="ARBA" id="ARBA00049046"/>
    </source>
</evidence>
<comment type="cofactor">
    <cofactor evidence="1">
        <name>Zn(2+)</name>
        <dbReference type="ChEBI" id="CHEBI:29105"/>
    </cofactor>
</comment>
<dbReference type="EMBL" id="JBDJPC010000004">
    <property type="protein sequence ID" value="KAL1506165.1"/>
    <property type="molecule type" value="Genomic_DNA"/>
</dbReference>
<comment type="function">
    <text evidence="13">In addition to its role as an aminoacyl-tRNA synthetase, has also cysteine persulfide synthase activity. Produces reactive persulfide species such as cysteine persulfide (CysSSH) from substrate cysteine and mediate direct incorporation of CysSSH into proteins during translations, resulting in protein persulfides and polysulfides. CysSSHs behave as potent antioxidants and cellular protectants.</text>
</comment>
<dbReference type="CDD" id="cd00672">
    <property type="entry name" value="CysRS_core"/>
    <property type="match status" value="1"/>
</dbReference>
<dbReference type="PANTHER" id="PTHR10890">
    <property type="entry name" value="CYSTEINYL-TRNA SYNTHETASE"/>
    <property type="match status" value="1"/>
</dbReference>
<evidence type="ECO:0000256" key="17">
    <source>
        <dbReference type="ARBA" id="ARBA00048609"/>
    </source>
</evidence>
<accession>A0ABD1F1D4</accession>
<evidence type="ECO:0000256" key="8">
    <source>
        <dbReference type="ARBA" id="ARBA00022840"/>
    </source>
</evidence>
<evidence type="ECO:0000256" key="13">
    <source>
        <dbReference type="ARBA" id="ARBA00045476"/>
    </source>
</evidence>
<keyword evidence="4" id="KW-0436">Ligase</keyword>
<protein>
    <recommendedName>
        <fullName evidence="3">cysteine--tRNA ligase</fullName>
        <ecNumber evidence="3">6.1.1.16</ecNumber>
    </recommendedName>
    <alternativeName>
        <fullName evidence="11">Cysteinyl-tRNA synthetase</fullName>
    </alternativeName>
</protein>
<dbReference type="GO" id="GO:0046872">
    <property type="term" value="F:metal ion binding"/>
    <property type="evidence" value="ECO:0007669"/>
    <property type="project" value="UniProtKB-KW"/>
</dbReference>
<sequence>MFTMFSQFYKKNLHVVSRFNHTWTLPIGHKTPINIYNCVTRKNESFIVKNKEAVTWYTCGPTVYDSSHVGHASCYVRLDIIQRILKHHFGLNLVTCMNITDIDDKIIKKAYEMKTDFRTLASTYEKEFWSDLAMLKIPMPDLVLSVTEHVPIIIDFIQQLEDKEVAYKAQDNSVYFDITKSPHKPGKLQNITDSPPEASNPFKKSKADFALWKSVKNENEPSFDSPWGKGRPGWHIECSALASLMFGSNIDIHAGGLDLRFPHHENEEIQSSSFHSNNQWVNYWIHTGHLHLKDSVKMSKSLKNTVSIQDMLKQTKTDVFRMACVKSRYSSAMEYSPDLLQTSSNTLDLYKNLFRSILDVKKGLIKPSLNNQVINELLTKSTIEIHEAFCDDFNTPQVLKCLDSVASTVNSIIYSSATSSTSKDIYLLLALNNLVSDTLNLFGIDLSDLSDSVKNEDFSEFMDILVGFRQDVRQIGLTNKDKNLLSLCDRLRDDLKKTGLIVKDYGKISSWNK</sequence>
<dbReference type="Gene3D" id="3.40.50.620">
    <property type="entry name" value="HUPs"/>
    <property type="match status" value="1"/>
</dbReference>
<keyword evidence="22" id="KW-1185">Reference proteome</keyword>
<dbReference type="HAMAP" id="MF_00041">
    <property type="entry name" value="Cys_tRNA_synth"/>
    <property type="match status" value="1"/>
</dbReference>
<evidence type="ECO:0000256" key="3">
    <source>
        <dbReference type="ARBA" id="ARBA00012832"/>
    </source>
</evidence>